<name>A0A1I5N273_9SPHN</name>
<keyword evidence="2" id="KW-0472">Membrane</keyword>
<dbReference type="GO" id="GO:0015293">
    <property type="term" value="F:symporter activity"/>
    <property type="evidence" value="ECO:0007669"/>
    <property type="project" value="InterPro"/>
</dbReference>
<keyword evidence="4" id="KW-1185">Reference proteome</keyword>
<sequence>MTQETTATAVPVDASEKMPVWLKLAHGSGAAAFGIKNNGFDYFLLIFYGTVIGLEPSLVGLAILIALVFDAISDPLVGYWSDNLQSRWGRRHPFMYAAAIPVALSYFLLWNPPEMGQTSLFLYLTSLAILIRTFITFYETPSSALIPELTTDYEERTSLQSYRLFFGWTFGALMSVIMFGALLTGPQGLLDRDAYATYGMIGSAMIFIFIMISTVGTHSRIPHLHRPVTRSERYSVGRIFREMIETLSEKSFIALFFATVLFAIATGLAASLNYLLLTYFWEFSSYQIFLWTCTVVLSALFGFLLAPWATRKIGKKPAVIVLGLLAFTIQPAPVLLRLVGMMPENGDPLLFPIVLGVNVIDLALIIAVQAVSFSMIADLVEANQVKTGRRSEGVYYAAMTFTRKTTQGLGVLAAGLILSGIGFPEGADPGTVDTDTVWQLGAWYAPSLLVLYLGALFFVTRYKIDKRGHEENLRRLREGAAAR</sequence>
<dbReference type="InterPro" id="IPR039672">
    <property type="entry name" value="MFS_2"/>
</dbReference>
<feature type="transmembrane region" description="Helical" evidence="2">
    <location>
        <begin position="121"/>
        <end position="140"/>
    </location>
</feature>
<feature type="transmembrane region" description="Helical" evidence="2">
    <location>
        <begin position="93"/>
        <end position="109"/>
    </location>
</feature>
<reference evidence="4" key="1">
    <citation type="submission" date="2016-10" db="EMBL/GenBank/DDBJ databases">
        <authorList>
            <person name="Varghese N."/>
            <person name="Submissions S."/>
        </authorList>
    </citation>
    <scope>NUCLEOTIDE SEQUENCE [LARGE SCALE GENOMIC DNA]</scope>
    <source>
        <strain evidence="4">CGMCC 1.7715</strain>
    </source>
</reference>
<dbReference type="GO" id="GO:0005886">
    <property type="term" value="C:plasma membrane"/>
    <property type="evidence" value="ECO:0007669"/>
    <property type="project" value="TreeGrafter"/>
</dbReference>
<dbReference type="Gene3D" id="1.20.1250.20">
    <property type="entry name" value="MFS general substrate transporter like domains"/>
    <property type="match status" value="1"/>
</dbReference>
<dbReference type="PANTHER" id="PTHR11328:SF24">
    <property type="entry name" value="MAJOR FACILITATOR SUPERFAMILY (MFS) PROFILE DOMAIN-CONTAINING PROTEIN"/>
    <property type="match status" value="1"/>
</dbReference>
<feature type="transmembrane region" description="Helical" evidence="2">
    <location>
        <begin position="318"/>
        <end position="339"/>
    </location>
</feature>
<protein>
    <submittedName>
        <fullName evidence="3">Na+/melibiose symporter</fullName>
    </submittedName>
</protein>
<evidence type="ECO:0000313" key="3">
    <source>
        <dbReference type="EMBL" id="SFP15864.1"/>
    </source>
</evidence>
<dbReference type="GO" id="GO:0008643">
    <property type="term" value="P:carbohydrate transport"/>
    <property type="evidence" value="ECO:0007669"/>
    <property type="project" value="InterPro"/>
</dbReference>
<keyword evidence="2" id="KW-0812">Transmembrane</keyword>
<accession>A0A1I5N273</accession>
<feature type="transmembrane region" description="Helical" evidence="2">
    <location>
        <begin position="42"/>
        <end position="72"/>
    </location>
</feature>
<dbReference type="InterPro" id="IPR036259">
    <property type="entry name" value="MFS_trans_sf"/>
</dbReference>
<dbReference type="EMBL" id="FOWZ01000002">
    <property type="protein sequence ID" value="SFP15864.1"/>
    <property type="molecule type" value="Genomic_DNA"/>
</dbReference>
<feature type="transmembrane region" description="Helical" evidence="2">
    <location>
        <begin position="288"/>
        <end position="306"/>
    </location>
</feature>
<feature type="transmembrane region" description="Helical" evidence="2">
    <location>
        <begin position="359"/>
        <end position="380"/>
    </location>
</feature>
<feature type="transmembrane region" description="Helical" evidence="2">
    <location>
        <begin position="441"/>
        <end position="459"/>
    </location>
</feature>
<dbReference type="PANTHER" id="PTHR11328">
    <property type="entry name" value="MAJOR FACILITATOR SUPERFAMILY DOMAIN-CONTAINING PROTEIN"/>
    <property type="match status" value="1"/>
</dbReference>
<dbReference type="STRING" id="604088.SAMN04488060_1736"/>
<feature type="transmembrane region" description="Helical" evidence="2">
    <location>
        <begin position="401"/>
        <end position="421"/>
    </location>
</feature>
<feature type="transmembrane region" description="Helical" evidence="2">
    <location>
        <begin position="195"/>
        <end position="216"/>
    </location>
</feature>
<dbReference type="RefSeq" id="WP_245755827.1">
    <property type="nucleotide sequence ID" value="NZ_FOWZ01000002.1"/>
</dbReference>
<feature type="transmembrane region" description="Helical" evidence="2">
    <location>
        <begin position="161"/>
        <end position="183"/>
    </location>
</feature>
<organism evidence="3 4">
    <name type="scientific">Qipengyuania nanhaisediminis</name>
    <dbReference type="NCBI Taxonomy" id="604088"/>
    <lineage>
        <taxon>Bacteria</taxon>
        <taxon>Pseudomonadati</taxon>
        <taxon>Pseudomonadota</taxon>
        <taxon>Alphaproteobacteria</taxon>
        <taxon>Sphingomonadales</taxon>
        <taxon>Erythrobacteraceae</taxon>
        <taxon>Qipengyuania</taxon>
    </lineage>
</organism>
<evidence type="ECO:0000256" key="1">
    <source>
        <dbReference type="ARBA" id="ARBA00009617"/>
    </source>
</evidence>
<dbReference type="SUPFAM" id="SSF103473">
    <property type="entry name" value="MFS general substrate transporter"/>
    <property type="match status" value="1"/>
</dbReference>
<keyword evidence="2" id="KW-1133">Transmembrane helix</keyword>
<dbReference type="Proteomes" id="UP000199331">
    <property type="component" value="Unassembled WGS sequence"/>
</dbReference>
<proteinExistence type="inferred from homology"/>
<comment type="similarity">
    <text evidence="1">Belongs to the sodium:galactoside symporter (TC 2.A.2) family.</text>
</comment>
<evidence type="ECO:0000313" key="4">
    <source>
        <dbReference type="Proteomes" id="UP000199331"/>
    </source>
</evidence>
<dbReference type="Pfam" id="PF13347">
    <property type="entry name" value="MFS_2"/>
    <property type="match status" value="1"/>
</dbReference>
<evidence type="ECO:0000256" key="2">
    <source>
        <dbReference type="SAM" id="Phobius"/>
    </source>
</evidence>
<feature type="transmembrane region" description="Helical" evidence="2">
    <location>
        <begin position="252"/>
        <end position="276"/>
    </location>
</feature>
<gene>
    <name evidence="3" type="ORF">SAMN04488060_1736</name>
</gene>
<dbReference type="AlphaFoldDB" id="A0A1I5N273"/>